<dbReference type="GO" id="GO:0070475">
    <property type="term" value="P:rRNA base methylation"/>
    <property type="evidence" value="ECO:0007669"/>
    <property type="project" value="TreeGrafter"/>
</dbReference>
<name>A0A829M166_LIMFE</name>
<dbReference type="Pfam" id="PF01938">
    <property type="entry name" value="TRAM"/>
    <property type="match status" value="1"/>
</dbReference>
<dbReference type="InterPro" id="IPR030390">
    <property type="entry name" value="MeTrfase_TrmA_AS"/>
</dbReference>
<dbReference type="Gene3D" id="2.40.50.140">
    <property type="entry name" value="Nucleic acid-binding proteins"/>
    <property type="match status" value="1"/>
</dbReference>
<dbReference type="Gene3D" id="2.40.50.1070">
    <property type="match status" value="1"/>
</dbReference>
<dbReference type="AlphaFoldDB" id="A0A829M166"/>
<dbReference type="CDD" id="cd02440">
    <property type="entry name" value="AdoMet_MTases"/>
    <property type="match status" value="1"/>
</dbReference>
<evidence type="ECO:0000256" key="3">
    <source>
        <dbReference type="ARBA" id="ARBA00022691"/>
    </source>
</evidence>
<comment type="similarity">
    <text evidence="4">Belongs to the class I-like SAM-binding methyltransferase superfamily. RNA M5U methyltransferase family.</text>
</comment>
<feature type="active site" description="Nucleophile" evidence="4">
    <location>
        <position position="491"/>
    </location>
</feature>
<dbReference type="SUPFAM" id="SSF50249">
    <property type="entry name" value="Nucleic acid-binding proteins"/>
    <property type="match status" value="1"/>
</dbReference>
<evidence type="ECO:0000256" key="5">
    <source>
        <dbReference type="PROSITE-ProRule" id="PRU10015"/>
    </source>
</evidence>
<dbReference type="PANTHER" id="PTHR11061:SF45">
    <property type="match status" value="1"/>
</dbReference>
<dbReference type="Pfam" id="PF05958">
    <property type="entry name" value="tRNA_U5-meth_tr"/>
    <property type="match status" value="1"/>
</dbReference>
<keyword evidence="3 4" id="KW-0949">S-adenosyl-L-methionine</keyword>
<dbReference type="PROSITE" id="PS51687">
    <property type="entry name" value="SAM_MT_RNA_M5U"/>
    <property type="match status" value="1"/>
</dbReference>
<gene>
    <name evidence="7" type="ORF">NB22_02000</name>
</gene>
<accession>A0A829M166</accession>
<dbReference type="PANTHER" id="PTHR11061">
    <property type="entry name" value="RNA M5U METHYLTRANSFERASE"/>
    <property type="match status" value="1"/>
</dbReference>
<feature type="binding site" evidence="4">
    <location>
        <position position="464"/>
    </location>
    <ligand>
        <name>S-adenosyl-L-methionine</name>
        <dbReference type="ChEBI" id="CHEBI:59789"/>
    </ligand>
</feature>
<evidence type="ECO:0000256" key="1">
    <source>
        <dbReference type="ARBA" id="ARBA00022603"/>
    </source>
</evidence>
<dbReference type="NCBIfam" id="TIGR00479">
    <property type="entry name" value="rumA"/>
    <property type="match status" value="1"/>
</dbReference>
<dbReference type="InterPro" id="IPR029063">
    <property type="entry name" value="SAM-dependent_MTases_sf"/>
</dbReference>
<dbReference type="InterPro" id="IPR010280">
    <property type="entry name" value="U5_MeTrfase_fam"/>
</dbReference>
<feature type="binding site" evidence="4">
    <location>
        <position position="416"/>
    </location>
    <ligand>
        <name>S-adenosyl-L-methionine</name>
        <dbReference type="ChEBI" id="CHEBI:59789"/>
    </ligand>
</feature>
<dbReference type="InterPro" id="IPR012340">
    <property type="entry name" value="NA-bd_OB-fold"/>
</dbReference>
<evidence type="ECO:0000256" key="2">
    <source>
        <dbReference type="ARBA" id="ARBA00022679"/>
    </source>
</evidence>
<feature type="binding site" evidence="4">
    <location>
        <position position="366"/>
    </location>
    <ligand>
        <name>S-adenosyl-L-methionine</name>
        <dbReference type="ChEBI" id="CHEBI:59789"/>
    </ligand>
</feature>
<sequence length="535" mass="59264">MSPCYSSFSLRSDDSIYVNNPNGALIIRQSLSHNFPKKFSSGGCAKIGKHQTVRYKLRGINMQKPTHRNFKRRPKRYAHPVDAKVGDRFPLSIKKLGVEGQGIGYFKHKVCFVPGALPGEVVVAEVTVVHDNYLEARLHQLRQPSPDRVTPKDAYAGLAGGFELETLAYDKQLAFKKQVVLEALAKFKPLGYRHYWVKDTLAAPHPYGYRNKAQFQVRMQDGHVVAGLYQANSHTVVDMQTCAVQMPGTMKVINTLVKLIEELAIPVYNEANQSGIIKTLAVRESLATGQIQVAIITNTAKLIKKHALLVAIEDQLPEVTSVVQNVNPGDTPLVWGDETTLLYGQDYITESLMGLDFRLSARSFLQLNPEQTEVLYEEAAKALDLSKDDTLIDAYAGIGTIGLSLANRVKQVIGMETIADAVQDANNNATLNGVTNARYEVGPAEELLPKWRSQGQHFDALVVDPPRTGLDNALIDTILQEKPTKFAYVSCNMATLARNLARLVPTYRVAYIQPVDMLPQTPRCEAVVKLVLNEN</sequence>
<feature type="domain" description="TRAM" evidence="6">
    <location>
        <begin position="82"/>
        <end position="140"/>
    </location>
</feature>
<dbReference type="PROSITE" id="PS01230">
    <property type="entry name" value="TRMA_1"/>
    <property type="match status" value="1"/>
</dbReference>
<dbReference type="Gene3D" id="3.40.50.150">
    <property type="entry name" value="Vaccinia Virus protein VP39"/>
    <property type="match status" value="1"/>
</dbReference>
<dbReference type="InterPro" id="IPR002792">
    <property type="entry name" value="TRAM_dom"/>
</dbReference>
<dbReference type="FunFam" id="3.40.50.150:FF:000009">
    <property type="entry name" value="23S rRNA (Uracil(1939)-C(5))-methyltransferase RlmD"/>
    <property type="match status" value="1"/>
</dbReference>
<evidence type="ECO:0000256" key="4">
    <source>
        <dbReference type="PROSITE-ProRule" id="PRU01024"/>
    </source>
</evidence>
<organism evidence="7 8">
    <name type="scientific">Limosilactobacillus fermentum NB-22</name>
    <dbReference type="NCBI Taxonomy" id="1408443"/>
    <lineage>
        <taxon>Bacteria</taxon>
        <taxon>Bacillati</taxon>
        <taxon>Bacillota</taxon>
        <taxon>Bacilli</taxon>
        <taxon>Lactobacillales</taxon>
        <taxon>Lactobacillaceae</taxon>
        <taxon>Limosilactobacillus</taxon>
    </lineage>
</organism>
<dbReference type="FunFam" id="2.40.50.1070:FF:000003">
    <property type="entry name" value="23S rRNA (Uracil-5-)-methyltransferase RumA"/>
    <property type="match status" value="1"/>
</dbReference>
<dbReference type="SUPFAM" id="SSF53335">
    <property type="entry name" value="S-adenosyl-L-methionine-dependent methyltransferases"/>
    <property type="match status" value="1"/>
</dbReference>
<evidence type="ECO:0000313" key="8">
    <source>
        <dbReference type="Proteomes" id="UP000018412"/>
    </source>
</evidence>
<dbReference type="Proteomes" id="UP000018412">
    <property type="component" value="Unassembled WGS sequence"/>
</dbReference>
<proteinExistence type="inferred from homology"/>
<reference evidence="8" key="1">
    <citation type="submission" date="2013-10" db="EMBL/GenBank/DDBJ databases">
        <title>Draft genome sequence of Lactobacillus fermentum NB-22.</title>
        <authorList>
            <person name="Chaplin A.V."/>
            <person name="Shkoporov A.N."/>
            <person name="Khokhlova E.V."/>
            <person name="Efimov B.A."/>
            <person name="Kafarskaia L.I."/>
        </authorList>
    </citation>
    <scope>NUCLEOTIDE SEQUENCE [LARGE SCALE GENOMIC DNA]</scope>
    <source>
        <strain evidence="8">NB-22</strain>
    </source>
</reference>
<dbReference type="GO" id="GO:0070041">
    <property type="term" value="F:rRNA (uridine-C5-)-methyltransferase activity"/>
    <property type="evidence" value="ECO:0007669"/>
    <property type="project" value="TreeGrafter"/>
</dbReference>
<dbReference type="EMBL" id="AYHA01000057">
    <property type="protein sequence ID" value="ESS01936.1"/>
    <property type="molecule type" value="Genomic_DNA"/>
</dbReference>
<keyword evidence="1 4" id="KW-0489">Methyltransferase</keyword>
<dbReference type="PROSITE" id="PS50926">
    <property type="entry name" value="TRAM"/>
    <property type="match status" value="1"/>
</dbReference>
<evidence type="ECO:0000313" key="7">
    <source>
        <dbReference type="EMBL" id="ESS01936.1"/>
    </source>
</evidence>
<protein>
    <submittedName>
        <fullName evidence="7">RNA methyltransferase</fullName>
    </submittedName>
</protein>
<evidence type="ECO:0000259" key="6">
    <source>
        <dbReference type="PROSITE" id="PS50926"/>
    </source>
</evidence>
<reference evidence="7 8" key="2">
    <citation type="journal article" date="2015" name="Genome Announc.">
        <title>Draft Genome Sequence of Lactobacillus fermentum NB-22.</title>
        <authorList>
            <person name="Chaplin A.V."/>
            <person name="Shkoporov A.N."/>
            <person name="Efimov B.A."/>
            <person name="Pikina A.P."/>
            <person name="Borisova O.Y."/>
            <person name="Gladko I.A."/>
            <person name="Postnikova E.A."/>
            <person name="Lordkipanidze A.E."/>
            <person name="Kafarskaia L.I."/>
        </authorList>
    </citation>
    <scope>NUCLEOTIDE SEQUENCE [LARGE SCALE GENOMIC DNA]</scope>
    <source>
        <strain evidence="7 8">NB-22</strain>
    </source>
</reference>
<feature type="active site" evidence="5">
    <location>
        <position position="491"/>
    </location>
</feature>
<comment type="caution">
    <text evidence="7">The sequence shown here is derived from an EMBL/GenBank/DDBJ whole genome shotgun (WGS) entry which is preliminary data.</text>
</comment>
<feature type="binding site" evidence="4">
    <location>
        <position position="395"/>
    </location>
    <ligand>
        <name>S-adenosyl-L-methionine</name>
        <dbReference type="ChEBI" id="CHEBI:59789"/>
    </ligand>
</feature>
<keyword evidence="2 4" id="KW-0808">Transferase</keyword>